<keyword evidence="18" id="KW-1185">Reference proteome</keyword>
<evidence type="ECO:0000259" key="16">
    <source>
        <dbReference type="SMART" id="SM00563"/>
    </source>
</evidence>
<evidence type="ECO:0000256" key="8">
    <source>
        <dbReference type="ARBA" id="ARBA00023098"/>
    </source>
</evidence>
<dbReference type="Proteomes" id="UP000507470">
    <property type="component" value="Unassembled WGS sequence"/>
</dbReference>
<sequence length="450" mass="51678">MEQLLITTITILFFPVACLLLLVVLLASIGKSLGLRRKYVQFLLKVFEFGQHKIEKAQQRQENPDDEEEEEGEEIDDEGKRVIRRDISVSLDGLKFHSARQDLILGELKKDFHISDAMYFAKCGMEAVIEDDVTKCFTAEELKSWNFLTRTTQGHQFISVRLTILWCLGFLFRYCFLVPMRLVVLSIGLLWLIVSTAFIGYLPRNKFKGKLNEYVSLMSHRILARGCSAYVVYHNKENKTSNGIVVANHTSPIDVIILSCDNCYAMVGQAQGGFLGVMQRALSRATSHIWFERSEVKDRHIVAKRLRDHVEDKSKLPILIFPEGTCINNTSVMMFKKGSFENSDRIHPVAIKYDLRFGDAFWNSSKMGMLGHLWEILTSWALVADVWYLPPMDKQEGEDAISFASRVKKEIVKQGGFADLDWDGMLKRNKVKEEWISKPQEEYSKLLKVE</sequence>
<dbReference type="SMART" id="SM00563">
    <property type="entry name" value="PlsC"/>
    <property type="match status" value="1"/>
</dbReference>
<keyword evidence="12 17" id="KW-0012">Acyltransferase</keyword>
<dbReference type="GO" id="GO:0008654">
    <property type="term" value="P:phospholipid biosynthetic process"/>
    <property type="evidence" value="ECO:0007669"/>
    <property type="project" value="UniProtKB-KW"/>
</dbReference>
<evidence type="ECO:0000256" key="4">
    <source>
        <dbReference type="ARBA" id="ARBA00022516"/>
    </source>
</evidence>
<keyword evidence="9 15" id="KW-0472">Membrane</keyword>
<protein>
    <submittedName>
        <fullName evidence="17">GPAT3_4</fullName>
        <ecNumber evidence="17">2.3.1.15</ecNumber>
    </submittedName>
</protein>
<dbReference type="CDD" id="cd07991">
    <property type="entry name" value="LPLAT_LPCAT1-like"/>
    <property type="match status" value="1"/>
</dbReference>
<evidence type="ECO:0000256" key="13">
    <source>
        <dbReference type="ARBA" id="ARBA00025707"/>
    </source>
</evidence>
<evidence type="ECO:0000256" key="1">
    <source>
        <dbReference type="ARBA" id="ARBA00004370"/>
    </source>
</evidence>
<evidence type="ECO:0000256" key="7">
    <source>
        <dbReference type="ARBA" id="ARBA00022989"/>
    </source>
</evidence>
<evidence type="ECO:0000256" key="12">
    <source>
        <dbReference type="ARBA" id="ARBA00023315"/>
    </source>
</evidence>
<dbReference type="GO" id="GO:0004366">
    <property type="term" value="F:glycerol-3-phosphate O-acyltransferase activity"/>
    <property type="evidence" value="ECO:0007669"/>
    <property type="project" value="UniProtKB-EC"/>
</dbReference>
<keyword evidence="8" id="KW-0443">Lipid metabolism</keyword>
<evidence type="ECO:0000256" key="6">
    <source>
        <dbReference type="ARBA" id="ARBA00022692"/>
    </source>
</evidence>
<keyword evidence="4" id="KW-0444">Lipid biosynthesis</keyword>
<proteinExistence type="inferred from homology"/>
<feature type="transmembrane region" description="Helical" evidence="15">
    <location>
        <begin position="6"/>
        <end position="29"/>
    </location>
</feature>
<organism evidence="17 18">
    <name type="scientific">Mytilus coruscus</name>
    <name type="common">Sea mussel</name>
    <dbReference type="NCBI Taxonomy" id="42192"/>
    <lineage>
        <taxon>Eukaryota</taxon>
        <taxon>Metazoa</taxon>
        <taxon>Spiralia</taxon>
        <taxon>Lophotrochozoa</taxon>
        <taxon>Mollusca</taxon>
        <taxon>Bivalvia</taxon>
        <taxon>Autobranchia</taxon>
        <taxon>Pteriomorphia</taxon>
        <taxon>Mytilida</taxon>
        <taxon>Mytiloidea</taxon>
        <taxon>Mytilidae</taxon>
        <taxon>Mytilinae</taxon>
        <taxon>Mytilus</taxon>
    </lineage>
</organism>
<evidence type="ECO:0000256" key="15">
    <source>
        <dbReference type="SAM" id="Phobius"/>
    </source>
</evidence>
<reference evidence="17 18" key="1">
    <citation type="submission" date="2020-06" db="EMBL/GenBank/DDBJ databases">
        <authorList>
            <person name="Li R."/>
            <person name="Bekaert M."/>
        </authorList>
    </citation>
    <scope>NUCLEOTIDE SEQUENCE [LARGE SCALE GENOMIC DNA]</scope>
    <source>
        <strain evidence="18">wild</strain>
    </source>
</reference>
<dbReference type="AlphaFoldDB" id="A0A6J8C121"/>
<evidence type="ECO:0000313" key="17">
    <source>
        <dbReference type="EMBL" id="CAC5389296.1"/>
    </source>
</evidence>
<dbReference type="SUPFAM" id="SSF69593">
    <property type="entry name" value="Glycerol-3-phosphate (1)-acyltransferase"/>
    <property type="match status" value="1"/>
</dbReference>
<keyword evidence="5 17" id="KW-0808">Transferase</keyword>
<feature type="transmembrane region" description="Helical" evidence="15">
    <location>
        <begin position="182"/>
        <end position="202"/>
    </location>
</feature>
<keyword evidence="6 15" id="KW-0812">Transmembrane</keyword>
<evidence type="ECO:0000256" key="11">
    <source>
        <dbReference type="ARBA" id="ARBA00023264"/>
    </source>
</evidence>
<keyword evidence="7 15" id="KW-1133">Transmembrane helix</keyword>
<evidence type="ECO:0000256" key="14">
    <source>
        <dbReference type="SAM" id="MobiDB-lite"/>
    </source>
</evidence>
<evidence type="ECO:0000256" key="10">
    <source>
        <dbReference type="ARBA" id="ARBA00023209"/>
    </source>
</evidence>
<evidence type="ECO:0000256" key="2">
    <source>
        <dbReference type="ARBA" id="ARBA00005189"/>
    </source>
</evidence>
<evidence type="ECO:0000256" key="9">
    <source>
        <dbReference type="ARBA" id="ARBA00023136"/>
    </source>
</evidence>
<keyword evidence="11" id="KW-1208">Phospholipid metabolism</keyword>
<name>A0A6J8C121_MYTCO</name>
<comment type="pathway">
    <text evidence="13">Phospholipid metabolism.</text>
</comment>
<evidence type="ECO:0000313" key="18">
    <source>
        <dbReference type="Proteomes" id="UP000507470"/>
    </source>
</evidence>
<comment type="subcellular location">
    <subcellularLocation>
        <location evidence="1">Membrane</location>
    </subcellularLocation>
</comment>
<dbReference type="InterPro" id="IPR002123">
    <property type="entry name" value="Plipid/glycerol_acylTrfase"/>
</dbReference>
<dbReference type="EMBL" id="CACVKT020004326">
    <property type="protein sequence ID" value="CAC5389296.1"/>
    <property type="molecule type" value="Genomic_DNA"/>
</dbReference>
<evidence type="ECO:0000256" key="3">
    <source>
        <dbReference type="ARBA" id="ARBA00008655"/>
    </source>
</evidence>
<dbReference type="Pfam" id="PF01553">
    <property type="entry name" value="Acyltransferase"/>
    <property type="match status" value="1"/>
</dbReference>
<dbReference type="GO" id="GO:0019432">
    <property type="term" value="P:triglyceride biosynthetic process"/>
    <property type="evidence" value="ECO:0007669"/>
    <property type="project" value="TreeGrafter"/>
</dbReference>
<comment type="pathway">
    <text evidence="2">Lipid metabolism.</text>
</comment>
<keyword evidence="10" id="KW-0594">Phospholipid biosynthesis</keyword>
<feature type="transmembrane region" description="Helical" evidence="15">
    <location>
        <begin position="158"/>
        <end position="176"/>
    </location>
</feature>
<feature type="region of interest" description="Disordered" evidence="14">
    <location>
        <begin position="57"/>
        <end position="77"/>
    </location>
</feature>
<comment type="similarity">
    <text evidence="3">Belongs to the 1-acyl-sn-glycerol-3-phosphate acyltransferase family.</text>
</comment>
<dbReference type="EC" id="2.3.1.15" evidence="17"/>
<dbReference type="GO" id="GO:0016020">
    <property type="term" value="C:membrane"/>
    <property type="evidence" value="ECO:0007669"/>
    <property type="project" value="UniProtKB-SubCell"/>
</dbReference>
<dbReference type="PANTHER" id="PTHR23063:SF2">
    <property type="entry name" value="GLYCEROL-3-PHOSPHATE ACYLTRANSFERASE 4, ISOFORM D-RELATED"/>
    <property type="match status" value="1"/>
</dbReference>
<accession>A0A6J8C121</accession>
<evidence type="ECO:0000256" key="5">
    <source>
        <dbReference type="ARBA" id="ARBA00022679"/>
    </source>
</evidence>
<feature type="domain" description="Phospholipid/glycerol acyltransferase" evidence="16">
    <location>
        <begin position="243"/>
        <end position="354"/>
    </location>
</feature>
<feature type="compositionally biased region" description="Acidic residues" evidence="14">
    <location>
        <begin position="64"/>
        <end position="77"/>
    </location>
</feature>
<dbReference type="GO" id="GO:0005783">
    <property type="term" value="C:endoplasmic reticulum"/>
    <property type="evidence" value="ECO:0007669"/>
    <property type="project" value="TreeGrafter"/>
</dbReference>
<gene>
    <name evidence="17" type="ORF">MCOR_24475</name>
</gene>
<dbReference type="InterPro" id="IPR045252">
    <property type="entry name" value="LPCAT1-like"/>
</dbReference>
<dbReference type="OrthoDB" id="10051137at2759"/>
<dbReference type="PANTHER" id="PTHR23063">
    <property type="entry name" value="PHOSPHOLIPID ACYLTRANSFERASE"/>
    <property type="match status" value="1"/>
</dbReference>